<proteinExistence type="predicted"/>
<evidence type="ECO:0000259" key="2">
    <source>
        <dbReference type="Pfam" id="PF25583"/>
    </source>
</evidence>
<reference evidence="3 4" key="1">
    <citation type="submission" date="2022-04" db="EMBL/GenBank/DDBJ databases">
        <title>Human microbiome associated bacterial genomes.</title>
        <authorList>
            <person name="Sandstrom S."/>
            <person name="Salamzade R."/>
            <person name="Kalan L.R."/>
        </authorList>
    </citation>
    <scope>NUCLEOTIDE SEQUENCE [LARGE SCALE GENOMIC DNA]</scope>
    <source>
        <strain evidence="4">p3-SID1799</strain>
    </source>
</reference>
<comment type="caution">
    <text evidence="3">The sequence shown here is derived from an EMBL/GenBank/DDBJ whole genome shotgun (WGS) entry which is preliminary data.</text>
</comment>
<feature type="domain" description="WYL" evidence="1">
    <location>
        <begin position="157"/>
        <end position="221"/>
    </location>
</feature>
<evidence type="ECO:0000313" key="4">
    <source>
        <dbReference type="Proteomes" id="UP001525379"/>
    </source>
</evidence>
<dbReference type="Pfam" id="PF25583">
    <property type="entry name" value="WCX"/>
    <property type="match status" value="1"/>
</dbReference>
<evidence type="ECO:0000313" key="3">
    <source>
        <dbReference type="EMBL" id="MCT2042859.1"/>
    </source>
</evidence>
<sequence>MARGVREVSPASRKFNLLMALLTSERGYTKHELFTGIDGYRQLVDASGANASLEKMFERDKQELRDRGWRIETLEDPARPGDNRFLRYRIPEGAQSMPHGLHFSAEECALIEAAYAALRSSDFADSAARGLAKIRATEATAALPSGDAPRLRARSAHFDRLSEAIASRREITFVYRKVDASQLEERHARPLALVAVDGVWMLIADDRDRKALRRFVVSRISGTIRLGDSYPDEYPSQREVTESTLAEFSELRAEQRARILVEEGSDAEVRLARRSSSRESEHTGWSELELGYLDRWLLADELAGFGPEVIVLEPAELRADVTERLERVRALHAEVSA</sequence>
<organism evidence="3 4">
    <name type="scientific">Pseudoclavibacter albus</name>
    <dbReference type="NCBI Taxonomy" id="272241"/>
    <lineage>
        <taxon>Bacteria</taxon>
        <taxon>Bacillati</taxon>
        <taxon>Actinomycetota</taxon>
        <taxon>Actinomycetes</taxon>
        <taxon>Micrococcales</taxon>
        <taxon>Microbacteriaceae</taxon>
        <taxon>Pseudoclavibacter</taxon>
    </lineage>
</organism>
<dbReference type="InterPro" id="IPR051534">
    <property type="entry name" value="CBASS_pafABC_assoc_protein"/>
</dbReference>
<dbReference type="Proteomes" id="UP001525379">
    <property type="component" value="Unassembled WGS sequence"/>
</dbReference>
<protein>
    <submittedName>
        <fullName evidence="3">WYL domain-containing protein</fullName>
    </submittedName>
</protein>
<evidence type="ECO:0000259" key="1">
    <source>
        <dbReference type="Pfam" id="PF13280"/>
    </source>
</evidence>
<dbReference type="PROSITE" id="PS52050">
    <property type="entry name" value="WYL"/>
    <property type="match status" value="1"/>
</dbReference>
<dbReference type="PANTHER" id="PTHR34580">
    <property type="match status" value="1"/>
</dbReference>
<feature type="domain" description="WCX" evidence="2">
    <location>
        <begin position="256"/>
        <end position="328"/>
    </location>
</feature>
<name>A0ABT2HX11_9MICO</name>
<keyword evidence="4" id="KW-1185">Reference proteome</keyword>
<accession>A0ABT2HX11</accession>
<gene>
    <name evidence="3" type="ORF">M3D15_05860</name>
</gene>
<dbReference type="PANTHER" id="PTHR34580:SF3">
    <property type="entry name" value="PROTEIN PAFB"/>
    <property type="match status" value="1"/>
</dbReference>
<dbReference type="InterPro" id="IPR057727">
    <property type="entry name" value="WCX_dom"/>
</dbReference>
<dbReference type="RefSeq" id="WP_260104209.1">
    <property type="nucleotide sequence ID" value="NZ_JALXSQ010000018.1"/>
</dbReference>
<dbReference type="InterPro" id="IPR026881">
    <property type="entry name" value="WYL_dom"/>
</dbReference>
<dbReference type="Pfam" id="PF13280">
    <property type="entry name" value="WYL"/>
    <property type="match status" value="1"/>
</dbReference>
<dbReference type="EMBL" id="JALXSQ010000018">
    <property type="protein sequence ID" value="MCT2042859.1"/>
    <property type="molecule type" value="Genomic_DNA"/>
</dbReference>